<dbReference type="Proteomes" id="UP001187192">
    <property type="component" value="Unassembled WGS sequence"/>
</dbReference>
<dbReference type="AlphaFoldDB" id="A0AA88DZ96"/>
<gene>
    <name evidence="1" type="ORF">TIFTF001_033711</name>
</gene>
<evidence type="ECO:0000313" key="2">
    <source>
        <dbReference type="Proteomes" id="UP001187192"/>
    </source>
</evidence>
<dbReference type="EMBL" id="BTGU01000189">
    <property type="protein sequence ID" value="GMN64646.1"/>
    <property type="molecule type" value="Genomic_DNA"/>
</dbReference>
<organism evidence="1 2">
    <name type="scientific">Ficus carica</name>
    <name type="common">Common fig</name>
    <dbReference type="NCBI Taxonomy" id="3494"/>
    <lineage>
        <taxon>Eukaryota</taxon>
        <taxon>Viridiplantae</taxon>
        <taxon>Streptophyta</taxon>
        <taxon>Embryophyta</taxon>
        <taxon>Tracheophyta</taxon>
        <taxon>Spermatophyta</taxon>
        <taxon>Magnoliopsida</taxon>
        <taxon>eudicotyledons</taxon>
        <taxon>Gunneridae</taxon>
        <taxon>Pentapetalae</taxon>
        <taxon>rosids</taxon>
        <taxon>fabids</taxon>
        <taxon>Rosales</taxon>
        <taxon>Moraceae</taxon>
        <taxon>Ficeae</taxon>
        <taxon>Ficus</taxon>
    </lineage>
</organism>
<protein>
    <submittedName>
        <fullName evidence="1">Uncharacterized protein</fullName>
    </submittedName>
</protein>
<name>A0AA88DZ96_FICCA</name>
<keyword evidence="2" id="KW-1185">Reference proteome</keyword>
<reference evidence="1" key="1">
    <citation type="submission" date="2023-07" db="EMBL/GenBank/DDBJ databases">
        <title>draft genome sequence of fig (Ficus carica).</title>
        <authorList>
            <person name="Takahashi T."/>
            <person name="Nishimura K."/>
        </authorList>
    </citation>
    <scope>NUCLEOTIDE SEQUENCE</scope>
</reference>
<accession>A0AA88DZ96</accession>
<comment type="caution">
    <text evidence="1">The sequence shown here is derived from an EMBL/GenBank/DDBJ whole genome shotgun (WGS) entry which is preliminary data.</text>
</comment>
<evidence type="ECO:0000313" key="1">
    <source>
        <dbReference type="EMBL" id="GMN64646.1"/>
    </source>
</evidence>
<sequence>MEEELRIFDRTQGVVARYGYPLQIMSCRDVSSGYVCQPIPSRGGSCEVPWHRLGTLIRVILWAITANGSELHSESMVDKLSLRYDMMRS</sequence>
<proteinExistence type="predicted"/>